<feature type="region of interest" description="Disordered" evidence="1">
    <location>
        <begin position="1"/>
        <end position="65"/>
    </location>
</feature>
<sequence length="225" mass="22368">MSDSTRPDTPGSDQNGPDQNGPDRSGSDPSSPAGSTPPGSTPPGDDLPDLDLGDLEIPDDLSSLTGSGEPDFVALITQIAGAEPLAAASSLAQLDLDAVPTPIGAVGVLRDRSGDAPEQAAAAISQLVRGVPLVLITRTGEQMTAVRFADGARGDELAPGLVLGGAPDSVVDLLTGATDVADADGVVASTSISKFKAVRMLTSAARKARKSMGKGAGEDTGKDGA</sequence>
<dbReference type="Proteomes" id="UP001139493">
    <property type="component" value="Unassembled WGS sequence"/>
</dbReference>
<dbReference type="AlphaFoldDB" id="A0A9X2G8S0"/>
<evidence type="ECO:0000256" key="1">
    <source>
        <dbReference type="SAM" id="MobiDB-lite"/>
    </source>
</evidence>
<organism evidence="2 3">
    <name type="scientific">Promicromonospora thailandica</name>
    <dbReference type="NCBI Taxonomy" id="765201"/>
    <lineage>
        <taxon>Bacteria</taxon>
        <taxon>Bacillati</taxon>
        <taxon>Actinomycetota</taxon>
        <taxon>Actinomycetes</taxon>
        <taxon>Micrococcales</taxon>
        <taxon>Promicromonosporaceae</taxon>
        <taxon>Promicromonospora</taxon>
    </lineage>
</organism>
<evidence type="ECO:0000313" key="2">
    <source>
        <dbReference type="EMBL" id="MCP2264021.1"/>
    </source>
</evidence>
<protein>
    <submittedName>
        <fullName evidence="2">Uncharacterized protein</fullName>
    </submittedName>
</protein>
<accession>A0A9X2G8S0</accession>
<evidence type="ECO:0000313" key="3">
    <source>
        <dbReference type="Proteomes" id="UP001139493"/>
    </source>
</evidence>
<keyword evidence="3" id="KW-1185">Reference proteome</keyword>
<comment type="caution">
    <text evidence="2">The sequence shown here is derived from an EMBL/GenBank/DDBJ whole genome shotgun (WGS) entry which is preliminary data.</text>
</comment>
<dbReference type="EMBL" id="JAMTCS010000003">
    <property type="protein sequence ID" value="MCP2264021.1"/>
    <property type="molecule type" value="Genomic_DNA"/>
</dbReference>
<feature type="compositionally biased region" description="Acidic residues" evidence="1">
    <location>
        <begin position="46"/>
        <end position="59"/>
    </location>
</feature>
<name>A0A9X2G8S0_9MICO</name>
<reference evidence="2" key="1">
    <citation type="submission" date="2022-06" db="EMBL/GenBank/DDBJ databases">
        <title>Genomic Encyclopedia of Archaeal and Bacterial Type Strains, Phase II (KMG-II): from individual species to whole genera.</title>
        <authorList>
            <person name="Goeker M."/>
        </authorList>
    </citation>
    <scope>NUCLEOTIDE SEQUENCE</scope>
    <source>
        <strain evidence="2">DSM 26652</strain>
    </source>
</reference>
<dbReference type="RefSeq" id="WP_253833933.1">
    <property type="nucleotide sequence ID" value="NZ_JAMTCS010000003.1"/>
</dbReference>
<gene>
    <name evidence="2" type="ORF">APR03_001357</name>
</gene>
<proteinExistence type="predicted"/>
<feature type="compositionally biased region" description="Low complexity" evidence="1">
    <location>
        <begin position="22"/>
        <end position="44"/>
    </location>
</feature>